<dbReference type="OrthoDB" id="2012278at2759"/>
<sequence length="792" mass="88668">MEQSPLTQQARPEVFEPKIVGLYRQLFREVEDDEKPNGFWRELFLLRPDLPKLQQILDDTDPEFLLHVQHQPQQLLLNAVEALKAKQSPSDEHALDTLTVFFAVVLTKKYTNPSSDIIDVLAGLDKVDAVFTELVAVLDHAIKDGRTLAVRQKAVKAAIAVVSGGYQTAVVSYFIQRDFFPALMKTVHQSENPLDAAEPFMLTGLLANYNKFEMHNQYRVRFADFVNDETMTRVVESVAWTCTLLRSKYIAIQDDTPVGWSVAGTLSYVGLGALAGAKPAAPALTEEQQRELFNEQPGPETSTLLTLYDFTLANKLFCHHFVSQASSDKAQPPPFSAFLSFASYLHQHAFRSARASLYAYLTLLILVVLSEDAKIAKLMCETTAQVRLCRQRPPQLPLPKNADRPYATAILDLLADGINHNLQLWRSLLSFVRFLNQYADELNMLGASEVAQALVDVLVQALTNGEAFLPENKDYDDLFYKLVESGEALTKLRDAYSLAKTQDRHAVNTLIGVSTHYADLIESHRARKEHLSPKEINKIIKQGYETLNIEPKEDGELVDAFREADHKVKLKQVARVAVADATVLVSSDRQRMQMINLASQPKASIRDFKPSSLHKAIHYASTTPMPFSISNMDIQQAGPAASEEFLPRYTAQDNSPPPVYNVNDNNVAANPMNNSNGDLPPILAQHQAPKPPSPAHLARGSRVAVFAQMVLHLSAREERLPTYESVESLDRLSQRPMPPPRRRRKSQWRRYRNAIILYSFVAVLALVGVSLLAIYSNSLEADEGTREGKMMD</sequence>
<feature type="region of interest" description="Disordered" evidence="5">
    <location>
        <begin position="724"/>
        <end position="745"/>
    </location>
</feature>
<feature type="transmembrane region" description="Helical" evidence="6">
    <location>
        <begin position="751"/>
        <end position="775"/>
    </location>
</feature>
<gene>
    <name evidence="8" type="ORF">D0863_00924</name>
</gene>
<proteinExistence type="predicted"/>
<organism evidence="8 9">
    <name type="scientific">Hortaea werneckii</name>
    <name type="common">Black yeast</name>
    <name type="synonym">Cladosporium werneckii</name>
    <dbReference type="NCBI Taxonomy" id="91943"/>
    <lineage>
        <taxon>Eukaryota</taxon>
        <taxon>Fungi</taxon>
        <taxon>Dikarya</taxon>
        <taxon>Ascomycota</taxon>
        <taxon>Pezizomycotina</taxon>
        <taxon>Dothideomycetes</taxon>
        <taxon>Dothideomycetidae</taxon>
        <taxon>Mycosphaerellales</taxon>
        <taxon>Teratosphaeriaceae</taxon>
        <taxon>Hortaea</taxon>
    </lineage>
</organism>
<evidence type="ECO:0000256" key="6">
    <source>
        <dbReference type="SAM" id="Phobius"/>
    </source>
</evidence>
<evidence type="ECO:0000259" key="7">
    <source>
        <dbReference type="SMART" id="SM01158"/>
    </source>
</evidence>
<comment type="subcellular location">
    <subcellularLocation>
        <location evidence="1">Membrane</location>
    </subcellularLocation>
</comment>
<evidence type="ECO:0000256" key="3">
    <source>
        <dbReference type="ARBA" id="ARBA00022989"/>
    </source>
</evidence>
<keyword evidence="4 6" id="KW-0472">Membrane</keyword>
<protein>
    <recommendedName>
        <fullName evidence="7">Armadillo-like helical domain-containing protein</fullName>
    </recommendedName>
</protein>
<dbReference type="InterPro" id="IPR039868">
    <property type="entry name" value="ARMD3-like"/>
</dbReference>
<keyword evidence="2 6" id="KW-0812">Transmembrane</keyword>
<dbReference type="SMART" id="SM01158">
    <property type="entry name" value="DUF1741"/>
    <property type="match status" value="1"/>
</dbReference>
<dbReference type="PANTHER" id="PTHR13608:SF3">
    <property type="entry name" value="ARMADILLO-LIKE HELICAL DOMAIN-CONTAINING PROTEIN 3"/>
    <property type="match status" value="1"/>
</dbReference>
<comment type="caution">
    <text evidence="8">The sequence shown here is derived from an EMBL/GenBank/DDBJ whole genome shotgun (WGS) entry which is preliminary data.</text>
</comment>
<evidence type="ECO:0000256" key="2">
    <source>
        <dbReference type="ARBA" id="ARBA00022692"/>
    </source>
</evidence>
<dbReference type="GO" id="GO:0016020">
    <property type="term" value="C:membrane"/>
    <property type="evidence" value="ECO:0007669"/>
    <property type="project" value="UniProtKB-SubCell"/>
</dbReference>
<dbReference type="InterPro" id="IPR013636">
    <property type="entry name" value="ARMH3_C"/>
</dbReference>
<name>A0A3M7ENF6_HORWE</name>
<feature type="domain" description="Armadillo-like helical" evidence="7">
    <location>
        <begin position="397"/>
        <end position="585"/>
    </location>
</feature>
<dbReference type="Pfam" id="PF08427">
    <property type="entry name" value="ARMH3_C"/>
    <property type="match status" value="1"/>
</dbReference>
<evidence type="ECO:0000313" key="9">
    <source>
        <dbReference type="Proteomes" id="UP000269276"/>
    </source>
</evidence>
<evidence type="ECO:0000256" key="4">
    <source>
        <dbReference type="ARBA" id="ARBA00023136"/>
    </source>
</evidence>
<evidence type="ECO:0000313" key="8">
    <source>
        <dbReference type="EMBL" id="RMY78042.1"/>
    </source>
</evidence>
<dbReference type="PANTHER" id="PTHR13608">
    <property type="entry name" value="ARMADILLO-LIKE HELICAL DOMAIN-CONTAINING PROTEIN 3"/>
    <property type="match status" value="1"/>
</dbReference>
<accession>A0A3M7ENF6</accession>
<evidence type="ECO:0000256" key="1">
    <source>
        <dbReference type="ARBA" id="ARBA00004370"/>
    </source>
</evidence>
<dbReference type="Proteomes" id="UP000269276">
    <property type="component" value="Unassembled WGS sequence"/>
</dbReference>
<dbReference type="EMBL" id="QWIP01000016">
    <property type="protein sequence ID" value="RMY78042.1"/>
    <property type="molecule type" value="Genomic_DNA"/>
</dbReference>
<dbReference type="AlphaFoldDB" id="A0A3M7ENF6"/>
<dbReference type="GO" id="GO:0005829">
    <property type="term" value="C:cytosol"/>
    <property type="evidence" value="ECO:0007669"/>
    <property type="project" value="TreeGrafter"/>
</dbReference>
<evidence type="ECO:0000256" key="5">
    <source>
        <dbReference type="SAM" id="MobiDB-lite"/>
    </source>
</evidence>
<keyword evidence="3 6" id="KW-1133">Transmembrane helix</keyword>
<reference evidence="8 9" key="1">
    <citation type="journal article" date="2018" name="BMC Genomics">
        <title>Genomic evidence for intraspecific hybridization in a clonal and extremely halotolerant yeast.</title>
        <authorList>
            <person name="Gostincar C."/>
            <person name="Stajich J.E."/>
            <person name="Zupancic J."/>
            <person name="Zalar P."/>
            <person name="Gunde-Cimerman N."/>
        </authorList>
    </citation>
    <scope>NUCLEOTIDE SEQUENCE [LARGE SCALE GENOMIC DNA]</scope>
    <source>
        <strain evidence="8 9">EXF-2682</strain>
    </source>
</reference>